<comment type="similarity">
    <text evidence="1">Belongs to the FAM167 (SEC) family.</text>
</comment>
<organism evidence="4 6">
    <name type="scientific">Lingula anatina</name>
    <name type="common">Brachiopod</name>
    <name type="synonym">Lingula unguis</name>
    <dbReference type="NCBI Taxonomy" id="7574"/>
    <lineage>
        <taxon>Eukaryota</taxon>
        <taxon>Metazoa</taxon>
        <taxon>Spiralia</taxon>
        <taxon>Lophotrochozoa</taxon>
        <taxon>Brachiopoda</taxon>
        <taxon>Linguliformea</taxon>
        <taxon>Lingulata</taxon>
        <taxon>Lingulida</taxon>
        <taxon>Linguloidea</taxon>
        <taxon>Lingulidae</taxon>
        <taxon>Lingula</taxon>
    </lineage>
</organism>
<dbReference type="RefSeq" id="XP_013393939.1">
    <property type="nucleotide sequence ID" value="XM_013538485.1"/>
</dbReference>
<dbReference type="InterPro" id="IPR024280">
    <property type="entry name" value="FAM167"/>
</dbReference>
<feature type="compositionally biased region" description="Polar residues" evidence="3">
    <location>
        <begin position="313"/>
        <end position="371"/>
    </location>
</feature>
<dbReference type="RefSeq" id="XP_013393947.1">
    <property type="nucleotide sequence ID" value="XM_013538493.1"/>
</dbReference>
<feature type="compositionally biased region" description="Polar residues" evidence="3">
    <location>
        <begin position="1138"/>
        <end position="1155"/>
    </location>
</feature>
<feature type="region of interest" description="Disordered" evidence="3">
    <location>
        <begin position="1121"/>
        <end position="1161"/>
    </location>
</feature>
<feature type="compositionally biased region" description="Low complexity" evidence="3">
    <location>
        <begin position="236"/>
        <end position="278"/>
    </location>
</feature>
<feature type="compositionally biased region" description="Polar residues" evidence="3">
    <location>
        <begin position="186"/>
        <end position="205"/>
    </location>
</feature>
<dbReference type="InterPro" id="IPR051771">
    <property type="entry name" value="FAM167_domain"/>
</dbReference>
<feature type="region of interest" description="Disordered" evidence="3">
    <location>
        <begin position="1"/>
        <end position="371"/>
    </location>
</feature>
<evidence type="ECO:0000256" key="3">
    <source>
        <dbReference type="SAM" id="MobiDB-lite"/>
    </source>
</evidence>
<dbReference type="Proteomes" id="UP000085678">
    <property type="component" value="Unplaced"/>
</dbReference>
<name>A0A1S3I940_LINAN</name>
<proteinExistence type="inferred from homology"/>
<evidence type="ECO:0000313" key="12">
    <source>
        <dbReference type="RefSeq" id="XP_013393955.1"/>
    </source>
</evidence>
<dbReference type="RefSeq" id="XP_013393931.1">
    <property type="nucleotide sequence ID" value="XM_013538477.1"/>
</dbReference>
<feature type="compositionally biased region" description="Low complexity" evidence="3">
    <location>
        <begin position="206"/>
        <end position="223"/>
    </location>
</feature>
<evidence type="ECO:0000313" key="4">
    <source>
        <dbReference type="Proteomes" id="UP000085678"/>
    </source>
</evidence>
<feature type="compositionally biased region" description="Acidic residues" evidence="3">
    <location>
        <begin position="971"/>
        <end position="987"/>
    </location>
</feature>
<feature type="region of interest" description="Disordered" evidence="3">
    <location>
        <begin position="1048"/>
        <end position="1093"/>
    </location>
</feature>
<evidence type="ECO:0000313" key="13">
    <source>
        <dbReference type="RefSeq" id="XP_013393966.1"/>
    </source>
</evidence>
<dbReference type="RefSeq" id="XP_013393955.1">
    <property type="nucleotide sequence ID" value="XM_013538501.1"/>
</dbReference>
<accession>A0A1S3I940</accession>
<evidence type="ECO:0000313" key="10">
    <source>
        <dbReference type="RefSeq" id="XP_013393939.1"/>
    </source>
</evidence>
<dbReference type="RefSeq" id="XP_013393904.1">
    <property type="nucleotide sequence ID" value="XM_013538450.1"/>
</dbReference>
<dbReference type="RefSeq" id="XP_013393922.1">
    <property type="nucleotide sequence ID" value="XM_013538468.1"/>
</dbReference>
<dbReference type="RefSeq" id="XP_013393966.1">
    <property type="nucleotide sequence ID" value="XM_013538512.1"/>
</dbReference>
<feature type="region of interest" description="Disordered" evidence="3">
    <location>
        <begin position="951"/>
        <end position="999"/>
    </location>
</feature>
<gene>
    <name evidence="5 6 7 8 9 10 11 12 13" type="primary">LOC106161482</name>
</gene>
<feature type="compositionally biased region" description="Polar residues" evidence="3">
    <location>
        <begin position="167"/>
        <end position="177"/>
    </location>
</feature>
<feature type="compositionally biased region" description="Low complexity" evidence="3">
    <location>
        <begin position="290"/>
        <end position="311"/>
    </location>
</feature>
<feature type="compositionally biased region" description="Polar residues" evidence="3">
    <location>
        <begin position="74"/>
        <end position="89"/>
    </location>
</feature>
<dbReference type="RefSeq" id="XP_013393897.1">
    <property type="nucleotide sequence ID" value="XM_013538443.1"/>
</dbReference>
<evidence type="ECO:0000256" key="1">
    <source>
        <dbReference type="ARBA" id="ARBA00005489"/>
    </source>
</evidence>
<feature type="compositionally biased region" description="Polar residues" evidence="3">
    <location>
        <begin position="96"/>
        <end position="129"/>
    </location>
</feature>
<keyword evidence="2" id="KW-0175">Coiled coil</keyword>
<evidence type="ECO:0000313" key="7">
    <source>
        <dbReference type="RefSeq" id="XP_013393914.1"/>
    </source>
</evidence>
<dbReference type="OrthoDB" id="5965452at2759"/>
<dbReference type="RefSeq" id="XP_013393914.1">
    <property type="nucleotide sequence ID" value="XM_013538460.2"/>
</dbReference>
<evidence type="ECO:0000313" key="6">
    <source>
        <dbReference type="RefSeq" id="XP_013393904.1"/>
    </source>
</evidence>
<sequence>MPHTKVTVMEEVTSPSDSQDKPNPGELTDATEHAQRETTTDRELNTEEFSKMADNFCKELKSISKGPKIPLPNGGSTKTSTSRRPSNPRNMMRCYSGTSLQQKSNTSAPSTNAPKRTPSLAGSQTPGQTKQHRKGSTTSTASVAGRANSKPLPRRQNSSPAVLRVGAQTTESTQKMSHNLHAKITGQKQSGAKSTMANGRSSPSVSGMSTGRRLSTGSSTTLTQAARPSTPRRGSTPKATSTKSTSPTRKTVSPKSTSPSRASSSRSASSRPSKPTATVRPTRIQTAENSKIAVSSSSSSAPSSAKGSMASDPCSNVNSRSANTNCDTQMPSSHVVQSGIGNNPKITVSANSNANTHAESNQPGKSNASDNATFVCTPGQHIVIPSWESGQYTIVVGANGDSSVKPAKEAETVGTVKENAYVDAAAHATSSSQMTRNIASIVIPIKGSPSESCPTDNTPDALIVPTVPVEKKMAAVASKAGEINASGPKTPTKALDTRPRQHIILPVQEGTLKKDSFKIVVDPEKGVQSIYTSNGKNLAVSENVNFHKNPEGGFTLTLPTAMHNAVEQSEKCSPGAENTFNNNLDEIDITKSVHEKEVQGKSPSSLVVENPKSTNSETSEKLGSKETTLALDHSEETTLDDNDAVVEEIEIESEMDQRISLLSSSISGIIAKATNDTCLYDLGRVEGSAEFTCSSHETITASQLVSRDVASFEDDSKVSEIKSTHLSTHLSDSSLFSGSLKRETESIRHENRSSIEVNTSHKNTQQYKVTYVGASSDNKSESKLINSSNDFTVKIDGIINKTTHLPPVKESKTEAPEDGDLDTTDPLLQVKQILLESGRLNPPKPAPHLSFLSVPDPDEFIGFNLSVRSRSNSRGSTCSEYEPVASFNITEEAFDAASLELDCNSESGSVSNLSETDSVNSSSALYQSGECVGGNNKNLRRNKNFSGLTIDVPDIWSSDDEEPKRSRFDDDFNSDEDNEDNNEDEIEENRMPSPLMSPGFAPSEFWTKAITDFEMKHGNLDQYTSMSSLTSTHSRRSSIGNLEQYSSMTSLCSSTPRRSASKTIRSKLRSGSLRSSTESLHSASSCESLNGSNHSLDVNENFERPRLGSFTRSVVHSIPKLVVEPPETESDDESDKSLGNSEIASNSSRNGSNLPGTRISPISLENYNLNRYDKDADNDLDRLKMMTTRMRLQTRRPSYQEWREEYIEKPLLVHLRQRKDSSSLQDEGITDEKDRREEINKAIEWLRKELMDMKNLDQELARKLITIQHDIRHLKLAKSCDEHQELLDDVREELEDRDQDRTSPLYEFPLLRINDTPLGQVGVTRMNLSRRRFSCC</sequence>
<evidence type="ECO:0000313" key="8">
    <source>
        <dbReference type="RefSeq" id="XP_013393922.1"/>
    </source>
</evidence>
<feature type="region of interest" description="Disordered" evidence="3">
    <location>
        <begin position="594"/>
        <end position="626"/>
    </location>
</feature>
<evidence type="ECO:0000313" key="9">
    <source>
        <dbReference type="RefSeq" id="XP_013393931.1"/>
    </source>
</evidence>
<dbReference type="Pfam" id="PF11652">
    <property type="entry name" value="FAM167"/>
    <property type="match status" value="1"/>
</dbReference>
<dbReference type="KEGG" id="lak:106161482"/>
<feature type="compositionally biased region" description="Basic and acidic residues" evidence="3">
    <location>
        <begin position="30"/>
        <end position="62"/>
    </location>
</feature>
<evidence type="ECO:0000313" key="11">
    <source>
        <dbReference type="RefSeq" id="XP_013393947.1"/>
    </source>
</evidence>
<feature type="coiled-coil region" evidence="2">
    <location>
        <begin position="1229"/>
        <end position="1256"/>
    </location>
</feature>
<evidence type="ECO:0000256" key="2">
    <source>
        <dbReference type="SAM" id="Coils"/>
    </source>
</evidence>
<feature type="compositionally biased region" description="Polar residues" evidence="3">
    <location>
        <begin position="601"/>
        <end position="617"/>
    </location>
</feature>
<protein>
    <submittedName>
        <fullName evidence="5 6">Serine/arginine repetitive matrix protein 2</fullName>
    </submittedName>
</protein>
<keyword evidence="4" id="KW-1185">Reference proteome</keyword>
<dbReference type="GeneID" id="106161482"/>
<evidence type="ECO:0000313" key="5">
    <source>
        <dbReference type="RefSeq" id="XP_013393897.1"/>
    </source>
</evidence>
<feature type="compositionally biased region" description="Polar residues" evidence="3">
    <location>
        <begin position="1077"/>
        <end position="1093"/>
    </location>
</feature>
<dbReference type="PANTHER" id="PTHR32289">
    <property type="entry name" value="PROTEIN FAM167A"/>
    <property type="match status" value="1"/>
</dbReference>
<dbReference type="PANTHER" id="PTHR32289:SF1">
    <property type="entry name" value="PROTEIN FAM167A-LIKE"/>
    <property type="match status" value="1"/>
</dbReference>
<reference evidence="5 6" key="1">
    <citation type="submission" date="2025-04" db="UniProtKB">
        <authorList>
            <consortium name="RefSeq"/>
        </authorList>
    </citation>
    <scope>IDENTIFICATION</scope>
    <source>
        <tissue evidence="5 6">Gonads</tissue>
    </source>
</reference>
<feature type="compositionally biased region" description="Polar residues" evidence="3">
    <location>
        <begin position="1048"/>
        <end position="1063"/>
    </location>
</feature>